<evidence type="ECO:0000259" key="6">
    <source>
        <dbReference type="Pfam" id="PF00535"/>
    </source>
</evidence>
<keyword evidence="3" id="KW-0328">Glycosyltransferase</keyword>
<dbReference type="PANTHER" id="PTHR43179">
    <property type="entry name" value="RHAMNOSYLTRANSFERASE WBBL"/>
    <property type="match status" value="1"/>
</dbReference>
<gene>
    <name evidence="7" type="ORF">CVV68_05950</name>
</gene>
<evidence type="ECO:0000256" key="1">
    <source>
        <dbReference type="ARBA" id="ARBA00004776"/>
    </source>
</evidence>
<dbReference type="SUPFAM" id="SSF53448">
    <property type="entry name" value="Nucleotide-diphospho-sugar transferases"/>
    <property type="match status" value="2"/>
</dbReference>
<dbReference type="PANTHER" id="PTHR43179:SF12">
    <property type="entry name" value="GALACTOFURANOSYLTRANSFERASE GLFT2"/>
    <property type="match status" value="1"/>
</dbReference>
<dbReference type="InterPro" id="IPR029044">
    <property type="entry name" value="Nucleotide-diphossugar_trans"/>
</dbReference>
<comment type="caution">
    <text evidence="7">The sequence shown here is derived from an EMBL/GenBank/DDBJ whole genome shotgun (WGS) entry which is preliminary data.</text>
</comment>
<dbReference type="CDD" id="cd06533">
    <property type="entry name" value="Glyco_transf_WecG_TagA"/>
    <property type="match status" value="1"/>
</dbReference>
<dbReference type="NCBIfam" id="TIGR00696">
    <property type="entry name" value="wecG_tagA_cpsF"/>
    <property type="match status" value="1"/>
</dbReference>
<dbReference type="Pfam" id="PF03808">
    <property type="entry name" value="Glyco_tran_WecG"/>
    <property type="match status" value="1"/>
</dbReference>
<reference evidence="7 8" key="1">
    <citation type="submission" date="2018-05" db="EMBL/GenBank/DDBJ databases">
        <title>Genetic diversity of glacier-inhabiting Cryobacterium bacteria in China and description of Cryobacterium mengkeensis sp. nov. and Arthrobacter glacialis sp. nov.</title>
        <authorList>
            <person name="Liu Q."/>
            <person name="Xin Y.-H."/>
        </authorList>
    </citation>
    <scope>NUCLEOTIDE SEQUENCE [LARGE SCALE GENOMIC DNA]</scope>
    <source>
        <strain evidence="7 8">LI2</strain>
    </source>
</reference>
<feature type="region of interest" description="Disordered" evidence="5">
    <location>
        <begin position="894"/>
        <end position="914"/>
    </location>
</feature>
<name>A0A2V5M068_9MICC</name>
<comment type="similarity">
    <text evidence="2">Belongs to the glycosyltransferase 2 family.</text>
</comment>
<dbReference type="RefSeq" id="WP_110500099.1">
    <property type="nucleotide sequence ID" value="NZ_QJVD01000005.1"/>
</dbReference>
<comment type="pathway">
    <text evidence="1">Cell wall biogenesis; cell wall polysaccharide biosynthesis.</text>
</comment>
<evidence type="ECO:0000256" key="3">
    <source>
        <dbReference type="ARBA" id="ARBA00022676"/>
    </source>
</evidence>
<feature type="compositionally biased region" description="Polar residues" evidence="5">
    <location>
        <begin position="1"/>
        <end position="12"/>
    </location>
</feature>
<dbReference type="InterPro" id="IPR001173">
    <property type="entry name" value="Glyco_trans_2-like"/>
</dbReference>
<accession>A0A2V5M068</accession>
<evidence type="ECO:0000256" key="2">
    <source>
        <dbReference type="ARBA" id="ARBA00006739"/>
    </source>
</evidence>
<evidence type="ECO:0000313" key="7">
    <source>
        <dbReference type="EMBL" id="PYI68356.1"/>
    </source>
</evidence>
<keyword evidence="4" id="KW-0808">Transferase</keyword>
<organism evidence="7 8">
    <name type="scientific">Arthrobacter livingstonensis</name>
    <dbReference type="NCBI Taxonomy" id="670078"/>
    <lineage>
        <taxon>Bacteria</taxon>
        <taxon>Bacillati</taxon>
        <taxon>Actinomycetota</taxon>
        <taxon>Actinomycetes</taxon>
        <taxon>Micrococcales</taxon>
        <taxon>Micrococcaceae</taxon>
        <taxon>Arthrobacter</taxon>
    </lineage>
</organism>
<dbReference type="Pfam" id="PF00535">
    <property type="entry name" value="Glycos_transf_2"/>
    <property type="match status" value="2"/>
</dbReference>
<sequence>MSGRQESGNTALLTERGNAVTGSPYSRPARAILGGTNVDLRGFDDAVAEIISAARRRHGNPLAVVSANLDHVLHFGTGGRWGGTLEKASALDWLTLLDGAPLRAKATALTGQSWPRLAGSDLIHPLLDEAEANGLRVAFLGGSAHTHQLLKKQLQDTRPALRVSGWWAPNRAELTAPEFSERLAGEVAQSGTDMLVVGLGKPLQELWIGQYGALTGAPVMLAFGAVVDFLAGRIKRAPQSVANAGMEWAWRLALEPRRLANRYLVQGPEAYMRMNRHSSLYESKATPAQGLPAPVVAAAGQTVPARENRAVRQPGTFVALADLADVTAVLVTYNNAGDIDPLLQCLRGEAATQSLKVVIADNGSTDGTLERVGAHADVVLVKTGGNLGYAGGINAALRNAGAHGDVLVLNPDLRIVPGAIAALRRRLAESGVGIVVPKLLDDDGTTYPSLRREPGTLKSMGDALMGQRLPGRPDWLSEIDYNTESYHFPHTLDWATGAALLISANAVADVGDWDERYFLYSEETDYCRRVRQTGRTIWFEPAAVMSHSRGGSGASADLVALMAVNRVRYAQAHHSKAYARAVRTIAAAGELARIYKPGNRKAFLALTGLLPWSRLPRAVSAPVPAQGHPSVQAADFPPGAVIIPAHNEAAVIARTLQPLAALAESGAIEVIVACNGCSDDTAAIAARFPGVSVLDLPEPSKTGALNAADAMCSRWPRLYLDADIEMTAGALATVFEHLAGPGALAARPAFRYDTSGADPIVRAYYRTRLRIPDMSEHLWGAGAYGVSAEGHRRFGQFPAATGDDAYVDSLFGPHEKAILATTPVVVRTPKSAQELLKTLQRVYRGNRDLQLGQSRGSALGTLARTATGPQALVDAGIYASIAVLGKLRNGKSLTTSGGWDRDESSRGALDRETK</sequence>
<proteinExistence type="inferred from homology"/>
<dbReference type="OrthoDB" id="9771846at2"/>
<feature type="domain" description="Glycosyltransferase 2-like" evidence="6">
    <location>
        <begin position="328"/>
        <end position="452"/>
    </location>
</feature>
<dbReference type="EMBL" id="QJVD01000005">
    <property type="protein sequence ID" value="PYI68356.1"/>
    <property type="molecule type" value="Genomic_DNA"/>
</dbReference>
<protein>
    <submittedName>
        <fullName evidence="7">Exopolysaccharide biosynthesis protein</fullName>
    </submittedName>
</protein>
<feature type="domain" description="Glycosyltransferase 2-like" evidence="6">
    <location>
        <begin position="641"/>
        <end position="762"/>
    </location>
</feature>
<evidence type="ECO:0000256" key="5">
    <source>
        <dbReference type="SAM" id="MobiDB-lite"/>
    </source>
</evidence>
<evidence type="ECO:0000313" key="8">
    <source>
        <dbReference type="Proteomes" id="UP000247832"/>
    </source>
</evidence>
<dbReference type="CDD" id="cd04186">
    <property type="entry name" value="GT_2_like_c"/>
    <property type="match status" value="1"/>
</dbReference>
<dbReference type="Proteomes" id="UP000247832">
    <property type="component" value="Unassembled WGS sequence"/>
</dbReference>
<feature type="compositionally biased region" description="Basic and acidic residues" evidence="5">
    <location>
        <begin position="899"/>
        <end position="914"/>
    </location>
</feature>
<keyword evidence="8" id="KW-1185">Reference proteome</keyword>
<dbReference type="AlphaFoldDB" id="A0A2V5M068"/>
<dbReference type="InterPro" id="IPR004629">
    <property type="entry name" value="WecG_TagA_CpsF"/>
</dbReference>
<evidence type="ECO:0000256" key="4">
    <source>
        <dbReference type="ARBA" id="ARBA00022679"/>
    </source>
</evidence>
<dbReference type="GO" id="GO:0016757">
    <property type="term" value="F:glycosyltransferase activity"/>
    <property type="evidence" value="ECO:0007669"/>
    <property type="project" value="UniProtKB-KW"/>
</dbReference>
<dbReference type="Gene3D" id="3.90.550.10">
    <property type="entry name" value="Spore Coat Polysaccharide Biosynthesis Protein SpsA, Chain A"/>
    <property type="match status" value="2"/>
</dbReference>
<feature type="region of interest" description="Disordered" evidence="5">
    <location>
        <begin position="1"/>
        <end position="22"/>
    </location>
</feature>